<dbReference type="OrthoDB" id="5798238at2759"/>
<dbReference type="Proteomes" id="UP001152747">
    <property type="component" value="Unassembled WGS sequence"/>
</dbReference>
<keyword evidence="2" id="KW-1185">Reference proteome</keyword>
<accession>A0A9P1N7F1</accession>
<organism evidence="1 2">
    <name type="scientific">Caenorhabditis angaria</name>
    <dbReference type="NCBI Taxonomy" id="860376"/>
    <lineage>
        <taxon>Eukaryota</taxon>
        <taxon>Metazoa</taxon>
        <taxon>Ecdysozoa</taxon>
        <taxon>Nematoda</taxon>
        <taxon>Chromadorea</taxon>
        <taxon>Rhabditida</taxon>
        <taxon>Rhabditina</taxon>
        <taxon>Rhabditomorpha</taxon>
        <taxon>Rhabditoidea</taxon>
        <taxon>Rhabditidae</taxon>
        <taxon>Peloderinae</taxon>
        <taxon>Caenorhabditis</taxon>
    </lineage>
</organism>
<evidence type="ECO:0000313" key="1">
    <source>
        <dbReference type="EMBL" id="CAI5453923.1"/>
    </source>
</evidence>
<dbReference type="InterPro" id="IPR011993">
    <property type="entry name" value="PH-like_dom_sf"/>
</dbReference>
<name>A0A9P1N7F1_9PELO</name>
<reference evidence="1" key="1">
    <citation type="submission" date="2022-11" db="EMBL/GenBank/DDBJ databases">
        <authorList>
            <person name="Kikuchi T."/>
        </authorList>
    </citation>
    <scope>NUCLEOTIDE SEQUENCE</scope>
    <source>
        <strain evidence="1">PS1010</strain>
    </source>
</reference>
<comment type="caution">
    <text evidence="1">The sequence shown here is derived from an EMBL/GenBank/DDBJ whole genome shotgun (WGS) entry which is preliminary data.</text>
</comment>
<evidence type="ECO:0000313" key="2">
    <source>
        <dbReference type="Proteomes" id="UP001152747"/>
    </source>
</evidence>
<proteinExistence type="predicted"/>
<gene>
    <name evidence="1" type="ORF">CAMP_LOCUS16560</name>
</gene>
<dbReference type="AlphaFoldDB" id="A0A9P1N7F1"/>
<protein>
    <submittedName>
        <fullName evidence="1">Uncharacterized protein</fullName>
    </submittedName>
</protein>
<sequence>MEPLLVSEVQLYQEKIIGKKWKLYVAAFFDENQLGKARIELYQSESKMKILDVSRIIMLEHCISLRPAKTENGISFVKLQFRDESSIQLSCDDLPRCIDALSAICFPKKYVTIAPSTSLDSPSVEDEFFEFPDSYPVLKLKRNQNGREMSEGFYTLTFSDSLHLNGENGEQCIPYSTIVWIATGEHCVGFEVENLGVFEFASGDGLLIVEHFRSFLRFTCNFSTPDIKTVCRFNRYFHPNRQEIGTMSNNSTMESVDSGGVYSKIVTSADTSVSSLQLNESEFVNNVVKNELRRNASAEMLRHKISFLQKKKNESRTDFEENAETDFVRLQIPKSILSEQNRFPSNKNVSFEEPKLVPRQTDI</sequence>
<dbReference type="EMBL" id="CANHGI010000006">
    <property type="protein sequence ID" value="CAI5453923.1"/>
    <property type="molecule type" value="Genomic_DNA"/>
</dbReference>
<dbReference type="Gene3D" id="2.30.29.30">
    <property type="entry name" value="Pleckstrin-homology domain (PH domain)/Phosphotyrosine-binding domain (PTB)"/>
    <property type="match status" value="1"/>
</dbReference>